<feature type="transmembrane region" description="Helical" evidence="5">
    <location>
        <begin position="295"/>
        <end position="317"/>
    </location>
</feature>
<evidence type="ECO:0000256" key="5">
    <source>
        <dbReference type="SAM" id="Phobius"/>
    </source>
</evidence>
<evidence type="ECO:0000313" key="7">
    <source>
        <dbReference type="Proteomes" id="UP000325081"/>
    </source>
</evidence>
<sequence>MTVCDEPSMAAMLPTTWRSEATSGIITTAERIISATSRDSSAPSPVAQSFPAQVRSFPAEPIPEHIRYFEHLTQYWVGMACQAFPCHTLSFSVSATMPVTSAVSQTFTNLLLSSRRHLGIPHLNPCPKPRKCLSKVSLVASSYKGGKFSRPSRIIGPTFTILRVGAEKIHSGRLISVNSSAYESNSTSASVQSTVLKLLHLVVSLGIILAMDKFLKKAFVAAAIKFPSALFGMFCIFTILVMLDSTVPAAAAGLMNFFQPALLFIQRWLPLFYVPSLVVLPLAVKDIPAASGLKIVFIIVAGWLASLCVAGFTAISVRKMVNTEMIPAEPMPKPSSFSSIELWSWSGIFIISFVTALYYPTVLGTNARTCLPFLLASTVIGYMFGSRLPSGVKMVFHPIICCALSADLAAYAYGQLSRSGLDPVLGYYLTKISSNPGAGDILMGFLGSVILSFAFSMFQQRKLVKRHAAEIFTSVILSTLFSLYSTALVGRLVGLEPSLTVSILPRCITVALALSIVSFFEGANSSLTAAVVVVTGLVGANFVQTALDKLGFRDPIARGIATASSAHGLGTAALSAKEPEALPFCAIAYALTGIFGSVICSVPVVRQSLLAVIC</sequence>
<evidence type="ECO:0000256" key="4">
    <source>
        <dbReference type="ARBA" id="ARBA00023136"/>
    </source>
</evidence>
<feature type="transmembrane region" description="Helical" evidence="5">
    <location>
        <begin position="471"/>
        <end position="493"/>
    </location>
</feature>
<proteinExistence type="predicted"/>
<comment type="subcellular location">
    <subcellularLocation>
        <location evidence="1">Membrane</location>
        <topology evidence="1">Multi-pass membrane protein</topology>
    </subcellularLocation>
</comment>
<feature type="transmembrane region" description="Helical" evidence="5">
    <location>
        <begin position="371"/>
        <end position="388"/>
    </location>
</feature>
<accession>A0A5A7QLW6</accession>
<evidence type="ECO:0000313" key="6">
    <source>
        <dbReference type="EMBL" id="GER45986.1"/>
    </source>
</evidence>
<organism evidence="6 7">
    <name type="scientific">Striga asiatica</name>
    <name type="common">Asiatic witchweed</name>
    <name type="synonym">Buchnera asiatica</name>
    <dbReference type="NCBI Taxonomy" id="4170"/>
    <lineage>
        <taxon>Eukaryota</taxon>
        <taxon>Viridiplantae</taxon>
        <taxon>Streptophyta</taxon>
        <taxon>Embryophyta</taxon>
        <taxon>Tracheophyta</taxon>
        <taxon>Spermatophyta</taxon>
        <taxon>Magnoliopsida</taxon>
        <taxon>eudicotyledons</taxon>
        <taxon>Gunneridae</taxon>
        <taxon>Pentapetalae</taxon>
        <taxon>asterids</taxon>
        <taxon>lamiids</taxon>
        <taxon>Lamiales</taxon>
        <taxon>Orobanchaceae</taxon>
        <taxon>Buchnereae</taxon>
        <taxon>Striga</taxon>
    </lineage>
</organism>
<evidence type="ECO:0000256" key="3">
    <source>
        <dbReference type="ARBA" id="ARBA00022989"/>
    </source>
</evidence>
<feature type="transmembrane region" description="Helical" evidence="5">
    <location>
        <begin position="263"/>
        <end position="283"/>
    </location>
</feature>
<dbReference type="Pfam" id="PF04172">
    <property type="entry name" value="LrgB"/>
    <property type="match status" value="1"/>
</dbReference>
<keyword evidence="2 5" id="KW-0812">Transmembrane</keyword>
<dbReference type="GO" id="GO:0016020">
    <property type="term" value="C:membrane"/>
    <property type="evidence" value="ECO:0007669"/>
    <property type="project" value="UniProtKB-SubCell"/>
</dbReference>
<feature type="transmembrane region" description="Helical" evidence="5">
    <location>
        <begin position="337"/>
        <end position="359"/>
    </location>
</feature>
<dbReference type="OrthoDB" id="2502820at2759"/>
<feature type="transmembrane region" description="Helical" evidence="5">
    <location>
        <begin position="218"/>
        <end position="243"/>
    </location>
</feature>
<evidence type="ECO:0000256" key="1">
    <source>
        <dbReference type="ARBA" id="ARBA00004141"/>
    </source>
</evidence>
<dbReference type="AlphaFoldDB" id="A0A5A7QLW6"/>
<feature type="transmembrane region" description="Helical" evidence="5">
    <location>
        <begin position="527"/>
        <end position="547"/>
    </location>
</feature>
<feature type="transmembrane region" description="Helical" evidence="5">
    <location>
        <begin position="499"/>
        <end position="520"/>
    </location>
</feature>
<feature type="transmembrane region" description="Helical" evidence="5">
    <location>
        <begin position="441"/>
        <end position="459"/>
    </location>
</feature>
<keyword evidence="4 5" id="KW-0472">Membrane</keyword>
<dbReference type="Proteomes" id="UP000325081">
    <property type="component" value="Unassembled WGS sequence"/>
</dbReference>
<keyword evidence="3 5" id="KW-1133">Transmembrane helix</keyword>
<evidence type="ECO:0000256" key="2">
    <source>
        <dbReference type="ARBA" id="ARBA00022692"/>
    </source>
</evidence>
<gene>
    <name evidence="6" type="ORF">STAS_22974</name>
</gene>
<keyword evidence="7" id="KW-1185">Reference proteome</keyword>
<comment type="caution">
    <text evidence="6">The sequence shown here is derived from an EMBL/GenBank/DDBJ whole genome shotgun (WGS) entry which is preliminary data.</text>
</comment>
<feature type="transmembrane region" description="Helical" evidence="5">
    <location>
        <begin position="581"/>
        <end position="605"/>
    </location>
</feature>
<dbReference type="PANTHER" id="PTHR30249:SF0">
    <property type="entry name" value="PLASTIDAL GLYCOLATE_GLYCERATE TRANSLOCATOR 1, CHLOROPLASTIC"/>
    <property type="match status" value="1"/>
</dbReference>
<dbReference type="PANTHER" id="PTHR30249">
    <property type="entry name" value="PUTATIVE SEROTONIN TRANSPORTER"/>
    <property type="match status" value="1"/>
</dbReference>
<dbReference type="InterPro" id="IPR007300">
    <property type="entry name" value="CidB/LrgB"/>
</dbReference>
<protein>
    <submittedName>
        <fullName evidence="6">Membrane protein</fullName>
    </submittedName>
</protein>
<dbReference type="EMBL" id="BKCP01007404">
    <property type="protein sequence ID" value="GER45986.1"/>
    <property type="molecule type" value="Genomic_DNA"/>
</dbReference>
<name>A0A5A7QLW6_STRAF</name>
<reference evidence="6" key="1">
    <citation type="journal article" date="2019" name="Curr. Biol.">
        <title>Genome Sequence of Striga asiatica Provides Insight into the Evolution of Plant Parasitism.</title>
        <authorList>
            <person name="Yoshida S."/>
            <person name="Kim S."/>
            <person name="Wafula E.K."/>
            <person name="Tanskanen J."/>
            <person name="Kim Y."/>
            <person name="Honaas L."/>
            <person name="Yang Z."/>
            <person name="Spallek T."/>
            <person name="Conn C.E."/>
            <person name="Ichihashi Y."/>
            <person name="Cheong K."/>
            <person name="Cui S."/>
            <person name="Der J.P."/>
            <person name="Gundlach H."/>
            <person name="Jiao Y."/>
            <person name="Hori C."/>
            <person name="Ishida J.K."/>
            <person name="Kasahara H."/>
            <person name="Kiba T."/>
            <person name="Kim M."/>
            <person name="Koo N."/>
            <person name="Laohavisit A."/>
            <person name="Lee Y."/>
            <person name="Lumba S."/>
            <person name="Mccourt P."/>
            <person name="Mortimer J.C."/>
            <person name="Mutuku J.M."/>
            <person name="Nomura T."/>
            <person name="Sasaki-sekimoto Y."/>
            <person name="Seto Y."/>
            <person name="Wang Y."/>
            <person name="Wakatake T."/>
            <person name="Sakakibara H."/>
            <person name="Demura T."/>
            <person name="Yamaguchi S."/>
            <person name="Yoneyama K."/>
            <person name="Manabe R."/>
            <person name="Nelson D.C."/>
            <person name="Schulman A.H."/>
            <person name="Timko M.P."/>
            <person name="Depamphilis C.W."/>
            <person name="Choi D."/>
            <person name="Shirasu K."/>
        </authorList>
    </citation>
    <scope>NUCLEOTIDE SEQUENCE [LARGE SCALE GENOMIC DNA]</scope>
    <source>
        <strain evidence="6">UVA1</strain>
    </source>
</reference>